<evidence type="ECO:0000256" key="11">
    <source>
        <dbReference type="SAM" id="SignalP"/>
    </source>
</evidence>
<reference evidence="14 15" key="1">
    <citation type="journal article" date="2020" name="ISME J.">
        <title>Uncovering the hidden diversity of litter-decomposition mechanisms in mushroom-forming fungi.</title>
        <authorList>
            <person name="Floudas D."/>
            <person name="Bentzer J."/>
            <person name="Ahren D."/>
            <person name="Johansson T."/>
            <person name="Persson P."/>
            <person name="Tunlid A."/>
        </authorList>
    </citation>
    <scope>NUCLEOTIDE SEQUENCE [LARGE SCALE GENOMIC DNA]</scope>
    <source>
        <strain evidence="14 15">CBS 175.51</strain>
    </source>
</reference>
<keyword evidence="6 11" id="KW-0732">Signal</keyword>
<comment type="similarity">
    <text evidence="2">Belongs to the EMC1 family.</text>
</comment>
<accession>A0A8H5BPG3</accession>
<evidence type="ECO:0000256" key="8">
    <source>
        <dbReference type="ARBA" id="ARBA00022989"/>
    </source>
</evidence>
<protein>
    <recommendedName>
        <fullName evidence="4">ER membrane protein complex subunit 1</fullName>
    </recommendedName>
</protein>
<dbReference type="InterPro" id="IPR011047">
    <property type="entry name" value="Quinoprotein_ADH-like_sf"/>
</dbReference>
<proteinExistence type="inferred from homology"/>
<dbReference type="GO" id="GO:0072546">
    <property type="term" value="C:EMC complex"/>
    <property type="evidence" value="ECO:0007669"/>
    <property type="project" value="InterPro"/>
</dbReference>
<feature type="domain" description="EMC1 first beta-propeller" evidence="13">
    <location>
        <begin position="17"/>
        <end position="407"/>
    </location>
</feature>
<name>A0A8H5BPG3_9AGAR</name>
<dbReference type="GO" id="GO:0034975">
    <property type="term" value="P:protein folding in endoplasmic reticulum"/>
    <property type="evidence" value="ECO:0007669"/>
    <property type="project" value="TreeGrafter"/>
</dbReference>
<keyword evidence="10" id="KW-0325">Glycoprotein</keyword>
<dbReference type="InterPro" id="IPR026895">
    <property type="entry name" value="EMC1"/>
</dbReference>
<evidence type="ECO:0000313" key="15">
    <source>
        <dbReference type="Proteomes" id="UP000541558"/>
    </source>
</evidence>
<dbReference type="PANTHER" id="PTHR21573:SF0">
    <property type="entry name" value="ER MEMBRANE PROTEIN COMPLEX SUBUNIT 1"/>
    <property type="match status" value="1"/>
</dbReference>
<organism evidence="14 15">
    <name type="scientific">Ephemerocybe angulata</name>
    <dbReference type="NCBI Taxonomy" id="980116"/>
    <lineage>
        <taxon>Eukaryota</taxon>
        <taxon>Fungi</taxon>
        <taxon>Dikarya</taxon>
        <taxon>Basidiomycota</taxon>
        <taxon>Agaricomycotina</taxon>
        <taxon>Agaricomycetes</taxon>
        <taxon>Agaricomycetidae</taxon>
        <taxon>Agaricales</taxon>
        <taxon>Agaricineae</taxon>
        <taxon>Psathyrellaceae</taxon>
        <taxon>Ephemerocybe</taxon>
    </lineage>
</organism>
<evidence type="ECO:0000256" key="5">
    <source>
        <dbReference type="ARBA" id="ARBA00022692"/>
    </source>
</evidence>
<dbReference type="Pfam" id="PF25293">
    <property type="entry name" value="Beta-prop_EMC1_N"/>
    <property type="match status" value="1"/>
</dbReference>
<feature type="chain" id="PRO_5034835075" description="ER membrane protein complex subunit 1" evidence="11">
    <location>
        <begin position="18"/>
        <end position="964"/>
    </location>
</feature>
<evidence type="ECO:0000259" key="12">
    <source>
        <dbReference type="Pfam" id="PF07774"/>
    </source>
</evidence>
<dbReference type="EMBL" id="JAACJK010000163">
    <property type="protein sequence ID" value="KAF5326198.1"/>
    <property type="molecule type" value="Genomic_DNA"/>
</dbReference>
<dbReference type="InterPro" id="IPR058545">
    <property type="entry name" value="Beta-prop_EMC1_1st"/>
</dbReference>
<evidence type="ECO:0000313" key="14">
    <source>
        <dbReference type="EMBL" id="KAF5326198.1"/>
    </source>
</evidence>
<keyword evidence="9" id="KW-0472">Membrane</keyword>
<dbReference type="Proteomes" id="UP000541558">
    <property type="component" value="Unassembled WGS sequence"/>
</dbReference>
<keyword evidence="7" id="KW-0256">Endoplasmic reticulum</keyword>
<evidence type="ECO:0000256" key="10">
    <source>
        <dbReference type="ARBA" id="ARBA00023180"/>
    </source>
</evidence>
<keyword evidence="15" id="KW-1185">Reference proteome</keyword>
<evidence type="ECO:0000256" key="7">
    <source>
        <dbReference type="ARBA" id="ARBA00022824"/>
    </source>
</evidence>
<dbReference type="InterPro" id="IPR011678">
    <property type="entry name" value="EMC1_C"/>
</dbReference>
<evidence type="ECO:0000259" key="13">
    <source>
        <dbReference type="Pfam" id="PF25293"/>
    </source>
</evidence>
<feature type="domain" description="ER membrane protein complex subunit 1 C-terminal" evidence="12">
    <location>
        <begin position="744"/>
        <end position="962"/>
    </location>
</feature>
<comment type="subunit">
    <text evidence="3">Component of the ER membrane protein complex (EMC).</text>
</comment>
<keyword evidence="8" id="KW-1133">Transmembrane helix</keyword>
<dbReference type="Gene3D" id="2.130.10.10">
    <property type="entry name" value="YVTN repeat-like/Quinoprotein amine dehydrogenase"/>
    <property type="match status" value="1"/>
</dbReference>
<evidence type="ECO:0000256" key="2">
    <source>
        <dbReference type="ARBA" id="ARBA00007904"/>
    </source>
</evidence>
<keyword evidence="5" id="KW-0812">Transmembrane</keyword>
<dbReference type="OrthoDB" id="28092at2759"/>
<gene>
    <name evidence="14" type="ORF">D9611_000697</name>
</gene>
<evidence type="ECO:0000256" key="6">
    <source>
        <dbReference type="ARBA" id="ARBA00022729"/>
    </source>
</evidence>
<evidence type="ECO:0000256" key="1">
    <source>
        <dbReference type="ARBA" id="ARBA00004115"/>
    </source>
</evidence>
<evidence type="ECO:0000256" key="4">
    <source>
        <dbReference type="ARBA" id="ARBA00020824"/>
    </source>
</evidence>
<comment type="caution">
    <text evidence="14">The sequence shown here is derived from an EMBL/GenBank/DDBJ whole genome shotgun (WGS) entry which is preliminary data.</text>
</comment>
<evidence type="ECO:0000256" key="3">
    <source>
        <dbReference type="ARBA" id="ARBA00011276"/>
    </source>
</evidence>
<dbReference type="InterPro" id="IPR015943">
    <property type="entry name" value="WD40/YVTN_repeat-like_dom_sf"/>
</dbReference>
<dbReference type="PANTHER" id="PTHR21573">
    <property type="entry name" value="ER MEMBRANE PROTEIN COMPLEX SUBUNIT 1"/>
    <property type="match status" value="1"/>
</dbReference>
<dbReference type="SUPFAM" id="SSF50998">
    <property type="entry name" value="Quinoprotein alcohol dehydrogenase-like"/>
    <property type="match status" value="1"/>
</dbReference>
<evidence type="ECO:0000256" key="9">
    <source>
        <dbReference type="ARBA" id="ARBA00023136"/>
    </source>
</evidence>
<sequence length="964" mass="104879">MRFLPLLFLIHALGCWAIHESDVGTVDWHKKLVGIPLYKSSATAPRFASVDDRNVILTATANNVLAALDAKDGTVAWRYVFDPEDRIAGFYQNGNTVVTLSGPGGAIARGLDIKTGVLTFERRLHPNSEGLLVDPNDLGKGIAIGTTSQDVYTLTNGHTVTRLDKSTGKPSWTWSGQDQSSLTLFTKLLTTTDTVYVIGVSSSFASYTLHIVSLSSSTGQVLADSEIPSSIVNASADLFAFVHSGSAFAAWLEKGNARSLSLSPTLKNKKAQTLPKQSFEELLDVGLSDLGLFVGKGSRGSTVINLVDNASLGSTIGSSDASTIYAGFHADGKPHIAKSFWSTSAEKYTLEVNALDASAPTTLPLEHTDVAHLTLHVASSGEPQVFLTTESGTVQLYTGTQVQWSREESLATTTIAEFVELPEQISAEADAKGESFTHRLLRHAVQAQDFPRYFSSFVRRFVTGSYASATSAATAAADGKLSRDAFGFRQVIVTASHVGGKVFGIDSSNGDILWSRALGAGVTPSKIFTIKAVSDGVDPEVVIVTEKRSEEARDTVVFHLNALTGEDVAGSGTTAVRGQGSDAFLLDYGSKFIVILDDLQRVHFYPDNEESRRAFADSHSKLSLPSLASKNGHTVIFGSHFAFNEDAGEHPVAYRTWELPLPKDERVQTIDHAHRGPVASLGKVLGDRTTLYKYLNPRLFIAYTVTASKNLCGLYLVDSAKGTVIYQVQLPANNGACNIQATLSENWLVYHYYESEVPSSDVHRTKGYRVVTVELYEGQGPDDKTESSDMSSFDKAATDVFAFEESYIFPHAISALAPTSTKFGISGKDLIVATKNHKIQSFPRRLLNPRRPHRKPTSQEAEEGLFQYDPIIYDDPKRVISHTYEVANVQKIVTAPALLESTSMVFAFGLDMFLTRVAPSGTFDVLSENFNKAQLVLTVSGLIAAIMFTRPMVQRKRLREKWYM</sequence>
<dbReference type="AlphaFoldDB" id="A0A8H5BPG3"/>
<dbReference type="Pfam" id="PF07774">
    <property type="entry name" value="EMC1_C"/>
    <property type="match status" value="1"/>
</dbReference>
<comment type="subcellular location">
    <subcellularLocation>
        <location evidence="1">Endoplasmic reticulum membrane</location>
        <topology evidence="1">Single-pass type I membrane protein</topology>
    </subcellularLocation>
</comment>
<feature type="signal peptide" evidence="11">
    <location>
        <begin position="1"/>
        <end position="17"/>
    </location>
</feature>